<accession>A0ABT3W9M0</accession>
<protein>
    <submittedName>
        <fullName evidence="1">Uncharacterized protein</fullName>
    </submittedName>
</protein>
<organism evidence="1 2">
    <name type="scientific">Bombella dulcis</name>
    <dbReference type="NCBI Taxonomy" id="2967339"/>
    <lineage>
        <taxon>Bacteria</taxon>
        <taxon>Pseudomonadati</taxon>
        <taxon>Pseudomonadota</taxon>
        <taxon>Alphaproteobacteria</taxon>
        <taxon>Acetobacterales</taxon>
        <taxon>Acetobacteraceae</taxon>
        <taxon>Bombella</taxon>
    </lineage>
</organism>
<dbReference type="RefSeq" id="WP_266126601.1">
    <property type="nucleotide sequence ID" value="NZ_JANIDV010000001.1"/>
</dbReference>
<comment type="caution">
    <text evidence="1">The sequence shown here is derived from an EMBL/GenBank/DDBJ whole genome shotgun (WGS) entry which is preliminary data.</text>
</comment>
<evidence type="ECO:0000313" key="2">
    <source>
        <dbReference type="Proteomes" id="UP001165633"/>
    </source>
</evidence>
<reference evidence="1" key="1">
    <citation type="submission" date="2022-07" db="EMBL/GenBank/DDBJ databases">
        <title>Bombella genomes.</title>
        <authorList>
            <person name="Harer L."/>
            <person name="Styblova S."/>
            <person name="Ehrmann M."/>
        </authorList>
    </citation>
    <scope>NUCLEOTIDE SEQUENCE</scope>
    <source>
        <strain evidence="1">TMW 2.2559</strain>
    </source>
</reference>
<sequence>MKTLLLNVDEHVRVFILKQAQQWADERYKISRKEWKKLLPKLLELWPRQLRTRSPAVSAALCEVALFSGDQIPTLFEIIPRHLCKVNQHCFIDTTSWKFKSGTIRKYSHEIADILYRILPENPYDWPYGMSDIIKILEEENKNINKNEKFTTLKRYLSTLDRI</sequence>
<keyword evidence="2" id="KW-1185">Reference proteome</keyword>
<evidence type="ECO:0000313" key="1">
    <source>
        <dbReference type="EMBL" id="MCX5615601.1"/>
    </source>
</evidence>
<dbReference type="EMBL" id="JANIDV010000001">
    <property type="protein sequence ID" value="MCX5615601.1"/>
    <property type="molecule type" value="Genomic_DNA"/>
</dbReference>
<name>A0ABT3W9M0_9PROT</name>
<dbReference type="Proteomes" id="UP001165633">
    <property type="component" value="Unassembled WGS sequence"/>
</dbReference>
<gene>
    <name evidence="1" type="ORF">NQF87_01200</name>
</gene>
<proteinExistence type="predicted"/>